<proteinExistence type="predicted"/>
<feature type="non-terminal residue" evidence="2">
    <location>
        <position position="1"/>
    </location>
</feature>
<dbReference type="CDD" id="cd22160">
    <property type="entry name" value="F-box_AtFBL13-like"/>
    <property type="match status" value="1"/>
</dbReference>
<evidence type="ECO:0000259" key="1">
    <source>
        <dbReference type="PROSITE" id="PS50181"/>
    </source>
</evidence>
<dbReference type="PANTHER" id="PTHR32212">
    <property type="entry name" value="CYCLIN-LIKE F-BOX"/>
    <property type="match status" value="1"/>
</dbReference>
<dbReference type="InterPro" id="IPR053781">
    <property type="entry name" value="F-box_AtFBL13-like"/>
</dbReference>
<protein>
    <submittedName>
        <fullName evidence="2">Putative FBD-associated F-box protein</fullName>
    </submittedName>
</protein>
<gene>
    <name evidence="2" type="ORF">glysoja_033928</name>
</gene>
<dbReference type="InterPro" id="IPR036047">
    <property type="entry name" value="F-box-like_dom_sf"/>
</dbReference>
<sequence length="391" mass="44798">DLKKVMAFWKEQLRADHQWINHSWVPPIKDHNNRDRISELPDSILLHILNFMNTKSAVQTCVLSKRWKDLCKRLISLAYCPDPYLLKKRGVGRFMKFATWVLSRRDDAYSLLNLTLHLCWTEPELLDKVTKYALLHDVRQLTMELYSGFRPDLESLPLIFCCHSLTSLKLCINGMNYPLIILPKSLHLPALKSLHLQGFNFTATGNDSAEPFSNCYVLNTLVLRFCSLHNDARVLCISNSTLSILTILEGQTYQIVLSTPNLSSFTIRGSSSLQLFSTCNLSFLGEVNIDVSWDGHWAEKSSIISSNIVRWLVVLAYVKKLSFSRYAFQIILHDFSNPISMRPEPPSFVRLESLKVIKLLSANVSDEKVNTVVEYLLRDSPMARVEILGEY</sequence>
<dbReference type="Gene3D" id="1.20.1280.50">
    <property type="match status" value="1"/>
</dbReference>
<dbReference type="SMART" id="SM00256">
    <property type="entry name" value="FBOX"/>
    <property type="match status" value="1"/>
</dbReference>
<dbReference type="SUPFAM" id="SSF81383">
    <property type="entry name" value="F-box domain"/>
    <property type="match status" value="1"/>
</dbReference>
<dbReference type="AlphaFoldDB" id="A0A0B2SBG6"/>
<name>A0A0B2SBG6_GLYSO</name>
<dbReference type="PROSITE" id="PS50181">
    <property type="entry name" value="FBOX"/>
    <property type="match status" value="1"/>
</dbReference>
<dbReference type="Gene3D" id="3.80.10.10">
    <property type="entry name" value="Ribonuclease Inhibitor"/>
    <property type="match status" value="1"/>
</dbReference>
<evidence type="ECO:0000313" key="2">
    <source>
        <dbReference type="EMBL" id="KHN42460.1"/>
    </source>
</evidence>
<dbReference type="InterPro" id="IPR032675">
    <property type="entry name" value="LRR_dom_sf"/>
</dbReference>
<organism evidence="2">
    <name type="scientific">Glycine soja</name>
    <name type="common">Wild soybean</name>
    <dbReference type="NCBI Taxonomy" id="3848"/>
    <lineage>
        <taxon>Eukaryota</taxon>
        <taxon>Viridiplantae</taxon>
        <taxon>Streptophyta</taxon>
        <taxon>Embryophyta</taxon>
        <taxon>Tracheophyta</taxon>
        <taxon>Spermatophyta</taxon>
        <taxon>Magnoliopsida</taxon>
        <taxon>eudicotyledons</taxon>
        <taxon>Gunneridae</taxon>
        <taxon>Pentapetalae</taxon>
        <taxon>rosids</taxon>
        <taxon>fabids</taxon>
        <taxon>Fabales</taxon>
        <taxon>Fabaceae</taxon>
        <taxon>Papilionoideae</taxon>
        <taxon>50 kb inversion clade</taxon>
        <taxon>NPAAA clade</taxon>
        <taxon>indigoferoid/millettioid clade</taxon>
        <taxon>Phaseoleae</taxon>
        <taxon>Glycine</taxon>
        <taxon>Glycine subgen. Soja</taxon>
    </lineage>
</organism>
<dbReference type="Pfam" id="PF00646">
    <property type="entry name" value="F-box"/>
    <property type="match status" value="1"/>
</dbReference>
<dbReference type="Proteomes" id="UP000053555">
    <property type="component" value="Unassembled WGS sequence"/>
</dbReference>
<dbReference type="PANTHER" id="PTHR32212:SF385">
    <property type="entry name" value="F-BOX_RNI_FBD-LIKE DOMAIN PROTEIN"/>
    <property type="match status" value="1"/>
</dbReference>
<reference evidence="2" key="1">
    <citation type="submission" date="2014-07" db="EMBL/GenBank/DDBJ databases">
        <title>Identification of a novel salt tolerance gene in wild soybean by whole-genome sequencing.</title>
        <authorList>
            <person name="Lam H.-M."/>
            <person name="Qi X."/>
            <person name="Li M.-W."/>
            <person name="Liu X."/>
            <person name="Xie M."/>
            <person name="Ni M."/>
            <person name="Xu X."/>
        </authorList>
    </citation>
    <scope>NUCLEOTIDE SEQUENCE [LARGE SCALE GENOMIC DNA]</scope>
    <source>
        <tissue evidence="2">Root</tissue>
    </source>
</reference>
<feature type="domain" description="F-box" evidence="1">
    <location>
        <begin position="34"/>
        <end position="70"/>
    </location>
</feature>
<accession>A0A0B2SBG6</accession>
<dbReference type="EMBL" id="KN644497">
    <property type="protein sequence ID" value="KHN42460.1"/>
    <property type="molecule type" value="Genomic_DNA"/>
</dbReference>
<dbReference type="InterPro" id="IPR001810">
    <property type="entry name" value="F-box_dom"/>
</dbReference>